<dbReference type="Proteomes" id="UP000094844">
    <property type="component" value="Unassembled WGS sequence"/>
</dbReference>
<protein>
    <submittedName>
        <fullName evidence="6">NlpC/P60 family protein</fullName>
    </submittedName>
</protein>
<dbReference type="Gene3D" id="3.90.1720.10">
    <property type="entry name" value="endopeptidase domain like (from Nostoc punctiforme)"/>
    <property type="match status" value="1"/>
</dbReference>
<dbReference type="AlphaFoldDB" id="A0A1C6YX39"/>
<evidence type="ECO:0000313" key="6">
    <source>
        <dbReference type="EMBL" id="SCM51448.1"/>
    </source>
</evidence>
<dbReference type="GO" id="GO:0006508">
    <property type="term" value="P:proteolysis"/>
    <property type="evidence" value="ECO:0007669"/>
    <property type="project" value="UniProtKB-KW"/>
</dbReference>
<evidence type="ECO:0000256" key="1">
    <source>
        <dbReference type="ARBA" id="ARBA00007074"/>
    </source>
</evidence>
<keyword evidence="2" id="KW-0645">Protease</keyword>
<dbReference type="Pfam" id="PF00877">
    <property type="entry name" value="NLPC_P60"/>
    <property type="match status" value="1"/>
</dbReference>
<dbReference type="EMBL" id="FMIQ01000011">
    <property type="protein sequence ID" value="SCM51448.1"/>
    <property type="molecule type" value="Genomic_DNA"/>
</dbReference>
<reference evidence="6 7" key="1">
    <citation type="submission" date="2016-09" db="EMBL/GenBank/DDBJ databases">
        <authorList>
            <person name="Capua I."/>
            <person name="De Benedictis P."/>
            <person name="Joannis T."/>
            <person name="Lombin L.H."/>
            <person name="Cattoli G."/>
        </authorList>
    </citation>
    <scope>NUCLEOTIDE SEQUENCE [LARGE SCALE GENOMIC DNA]</scope>
    <source>
        <strain evidence="6 7">GB001</strain>
    </source>
</reference>
<dbReference type="RefSeq" id="WP_072307730.1">
    <property type="nucleotide sequence ID" value="NZ_FMIQ01000011.1"/>
</dbReference>
<sequence length="143" mass="16362">MTKSDFIKRMIGVPWANRACSMESCDCWGLVALYYRHVLGKEVHHKAGYESNRDFLTCYREEVVFWQREKVPIEDGIFVGYMGRRAEHVGLVLNGMALHSRGLNGSVRLDKLRVMEKVFTKVEFYSYGTSRNTALTGSAEGKD</sequence>
<gene>
    <name evidence="6" type="ORF">BN1044_00910</name>
</gene>
<dbReference type="InterPro" id="IPR038765">
    <property type="entry name" value="Papain-like_cys_pep_sf"/>
</dbReference>
<dbReference type="SUPFAM" id="SSF54001">
    <property type="entry name" value="Cysteine proteinases"/>
    <property type="match status" value="1"/>
</dbReference>
<evidence type="ECO:0000256" key="3">
    <source>
        <dbReference type="ARBA" id="ARBA00022801"/>
    </source>
</evidence>
<dbReference type="OrthoDB" id="1494599at2"/>
<evidence type="ECO:0000256" key="4">
    <source>
        <dbReference type="ARBA" id="ARBA00022807"/>
    </source>
</evidence>
<evidence type="ECO:0000259" key="5">
    <source>
        <dbReference type="Pfam" id="PF00877"/>
    </source>
</evidence>
<comment type="similarity">
    <text evidence="1">Belongs to the peptidase C40 family.</text>
</comment>
<keyword evidence="4" id="KW-0788">Thiol protease</keyword>
<dbReference type="GO" id="GO:0008234">
    <property type="term" value="F:cysteine-type peptidase activity"/>
    <property type="evidence" value="ECO:0007669"/>
    <property type="project" value="UniProtKB-KW"/>
</dbReference>
<evidence type="ECO:0000256" key="2">
    <source>
        <dbReference type="ARBA" id="ARBA00022670"/>
    </source>
</evidence>
<organism evidence="6 7">
    <name type="scientific">Hafnia alvei</name>
    <dbReference type="NCBI Taxonomy" id="569"/>
    <lineage>
        <taxon>Bacteria</taxon>
        <taxon>Pseudomonadati</taxon>
        <taxon>Pseudomonadota</taxon>
        <taxon>Gammaproteobacteria</taxon>
        <taxon>Enterobacterales</taxon>
        <taxon>Hafniaceae</taxon>
        <taxon>Hafnia</taxon>
    </lineage>
</organism>
<feature type="domain" description="NlpC/P60" evidence="5">
    <location>
        <begin position="21"/>
        <end position="113"/>
    </location>
</feature>
<dbReference type="InterPro" id="IPR000064">
    <property type="entry name" value="NLP_P60_dom"/>
</dbReference>
<evidence type="ECO:0000313" key="7">
    <source>
        <dbReference type="Proteomes" id="UP000094844"/>
    </source>
</evidence>
<proteinExistence type="inferred from homology"/>
<name>A0A1C6YX39_HAFAL</name>
<accession>A0A1C6YX39</accession>
<keyword evidence="3" id="KW-0378">Hydrolase</keyword>